<protein>
    <submittedName>
        <fullName evidence="15">Zinc finger protein 420-like</fullName>
    </submittedName>
</protein>
<feature type="domain" description="C2H2-type" evidence="13">
    <location>
        <begin position="523"/>
        <end position="550"/>
    </location>
</feature>
<keyword evidence="3" id="KW-0479">Metal-binding</keyword>
<dbReference type="Proteomes" id="UP000515152">
    <property type="component" value="Chromosome 19"/>
</dbReference>
<keyword evidence="9" id="KW-0804">Transcription</keyword>
<feature type="domain" description="C2H2-type" evidence="13">
    <location>
        <begin position="762"/>
        <end position="789"/>
    </location>
</feature>
<dbReference type="PROSITE" id="PS50157">
    <property type="entry name" value="ZINC_FINGER_C2H2_2"/>
    <property type="match status" value="13"/>
</dbReference>
<name>A0A6P3VJT8_CLUHA</name>
<feature type="domain" description="C2H2-type" evidence="13">
    <location>
        <begin position="476"/>
        <end position="503"/>
    </location>
</feature>
<evidence type="ECO:0000313" key="15">
    <source>
        <dbReference type="RefSeq" id="XP_012673747.2"/>
    </source>
</evidence>
<evidence type="ECO:0000256" key="10">
    <source>
        <dbReference type="ARBA" id="ARBA00023242"/>
    </source>
</evidence>
<feature type="compositionally biased region" description="Low complexity" evidence="12">
    <location>
        <begin position="870"/>
        <end position="900"/>
    </location>
</feature>
<feature type="compositionally biased region" description="Basic and acidic residues" evidence="12">
    <location>
        <begin position="369"/>
        <end position="378"/>
    </location>
</feature>
<dbReference type="PROSITE" id="PS00028">
    <property type="entry name" value="ZINC_FINGER_C2H2_1"/>
    <property type="match status" value="13"/>
</dbReference>
<evidence type="ECO:0000256" key="4">
    <source>
        <dbReference type="ARBA" id="ARBA00022737"/>
    </source>
</evidence>
<gene>
    <name evidence="15" type="primary">LOC105892070</name>
</gene>
<dbReference type="KEGG" id="char:105892070"/>
<accession>A0A6P3VJT8</accession>
<feature type="domain" description="C2H2-type" evidence="13">
    <location>
        <begin position="629"/>
        <end position="656"/>
    </location>
</feature>
<dbReference type="InterPro" id="IPR050752">
    <property type="entry name" value="C2H2-ZF_domain"/>
</dbReference>
<feature type="domain" description="C2H2-type" evidence="13">
    <location>
        <begin position="790"/>
        <end position="817"/>
    </location>
</feature>
<dbReference type="OrthoDB" id="6077919at2759"/>
<dbReference type="GO" id="GO:0005634">
    <property type="term" value="C:nucleus"/>
    <property type="evidence" value="ECO:0007669"/>
    <property type="project" value="UniProtKB-SubCell"/>
</dbReference>
<dbReference type="FunFam" id="3.30.160.60:FF:001498">
    <property type="entry name" value="Zinc finger protein 404"/>
    <property type="match status" value="1"/>
</dbReference>
<dbReference type="FunFam" id="3.30.160.60:FF:002005">
    <property type="entry name" value="Zinc finger protein 200"/>
    <property type="match status" value="1"/>
</dbReference>
<comment type="subcellular location">
    <subcellularLocation>
        <location evidence="1">Nucleus</location>
    </subcellularLocation>
</comment>
<keyword evidence="10" id="KW-0539">Nucleus</keyword>
<feature type="domain" description="C2H2-type" evidence="13">
    <location>
        <begin position="448"/>
        <end position="475"/>
    </location>
</feature>
<dbReference type="Gene3D" id="3.30.160.60">
    <property type="entry name" value="Classic Zinc Finger"/>
    <property type="match status" value="10"/>
</dbReference>
<evidence type="ECO:0000256" key="6">
    <source>
        <dbReference type="ARBA" id="ARBA00022833"/>
    </source>
</evidence>
<keyword evidence="14" id="KW-1185">Reference proteome</keyword>
<feature type="domain" description="C2H2-type" evidence="13">
    <location>
        <begin position="657"/>
        <end position="686"/>
    </location>
</feature>
<feature type="compositionally biased region" description="Polar residues" evidence="12">
    <location>
        <begin position="346"/>
        <end position="367"/>
    </location>
</feature>
<feature type="domain" description="C2H2-type" evidence="13">
    <location>
        <begin position="734"/>
        <end position="761"/>
    </location>
</feature>
<evidence type="ECO:0000256" key="11">
    <source>
        <dbReference type="PROSITE-ProRule" id="PRU00042"/>
    </source>
</evidence>
<feature type="compositionally biased region" description="Polar residues" evidence="12">
    <location>
        <begin position="266"/>
        <end position="280"/>
    </location>
</feature>
<keyword evidence="5 11" id="KW-0863">Zinc-finger</keyword>
<evidence type="ECO:0000256" key="2">
    <source>
        <dbReference type="ARBA" id="ARBA00006991"/>
    </source>
</evidence>
<feature type="domain" description="C2H2-type" evidence="13">
    <location>
        <begin position="549"/>
        <end position="576"/>
    </location>
</feature>
<evidence type="ECO:0000256" key="12">
    <source>
        <dbReference type="SAM" id="MobiDB-lite"/>
    </source>
</evidence>
<feature type="region of interest" description="Disordered" evidence="12">
    <location>
        <begin position="104"/>
        <end position="125"/>
    </location>
</feature>
<feature type="region of interest" description="Disordered" evidence="12">
    <location>
        <begin position="255"/>
        <end position="280"/>
    </location>
</feature>
<evidence type="ECO:0000256" key="1">
    <source>
        <dbReference type="ARBA" id="ARBA00004123"/>
    </source>
</evidence>
<feature type="domain" description="C2H2-type" evidence="13">
    <location>
        <begin position="420"/>
        <end position="447"/>
    </location>
</feature>
<evidence type="ECO:0000256" key="3">
    <source>
        <dbReference type="ARBA" id="ARBA00022723"/>
    </source>
</evidence>
<feature type="region of interest" description="Disordered" evidence="12">
    <location>
        <begin position="47"/>
        <end position="76"/>
    </location>
</feature>
<dbReference type="FunFam" id="3.30.160.60:FF:000446">
    <property type="entry name" value="Zinc finger protein"/>
    <property type="match status" value="1"/>
</dbReference>
<feature type="domain" description="C2H2-type" evidence="13">
    <location>
        <begin position="320"/>
        <end position="347"/>
    </location>
</feature>
<comment type="similarity">
    <text evidence="2">Belongs to the krueppel C2H2-type zinc-finger protein family.</text>
</comment>
<evidence type="ECO:0000313" key="14">
    <source>
        <dbReference type="Proteomes" id="UP000515152"/>
    </source>
</evidence>
<evidence type="ECO:0000256" key="8">
    <source>
        <dbReference type="ARBA" id="ARBA00023125"/>
    </source>
</evidence>
<feature type="region of interest" description="Disordered" evidence="12">
    <location>
        <begin position="867"/>
        <end position="900"/>
    </location>
</feature>
<dbReference type="GO" id="GO:0000981">
    <property type="term" value="F:DNA-binding transcription factor activity, RNA polymerase II-specific"/>
    <property type="evidence" value="ECO:0007669"/>
    <property type="project" value="TreeGrafter"/>
</dbReference>
<dbReference type="GO" id="GO:0000978">
    <property type="term" value="F:RNA polymerase II cis-regulatory region sequence-specific DNA binding"/>
    <property type="evidence" value="ECO:0007669"/>
    <property type="project" value="TreeGrafter"/>
</dbReference>
<keyword evidence="6" id="KW-0862">Zinc</keyword>
<dbReference type="RefSeq" id="XP_012673747.2">
    <property type="nucleotide sequence ID" value="XM_012818293.3"/>
</dbReference>
<sequence length="931" mass="100782">MDGESSLYMCPCYKLFQSLEEVLTHQLTCQTANNDLDLNAIAPPPAQAESAELYPSAPSGLPSLDQAGPDPHHLPLDSPVAIVLDQALGQSCPPALPSSMVAAKPNGLLGTQPPQRALRQPSSSSAPAAPLIRYQCGDCGLLFESLTLWQQHNKLGLCCHSAGKEQKTAGKIEDGERAQEYDDKSDSVDIAEPNMKVERMEEGDGKREVKLEGKLVTFEHSYQVKESGVEGNTKDKADGQQQTALVLECSLDSSRTTKMEAAPQAGSESSPSASLETHVSSTMEEIDRTFLCVCCGSALGSLEALASHRKARHGLEGALHCCQVCGKEFMNTTLFLYHQRQHRQPTSQPTEAYSAQAGLASQGTASQMKPREAERGEALDTMETETCSEENSPTFVLPNHIYSLPSPTSLPDSCPSASVEPCPHCGQTFKRRCHLRAHMQCHSGHKPHRCDLCPKAFAYKSNLGRHRHTHSAIRSHVCLRCGRGFTQASSLKQHALLHERQDAQQHQREGGKKGQGEGVSLAYACADCPSSFCTQAQLQVHRYKHTGNYSCSICGQSFLRKKRLELHALIHQGKQPVPCPRCPEQFLSHSELDVHLPICPRKTCPGPDGAQDGTGLTERRVRRRRRGQLTCDLCGHRCVTQQGLDLHRLSHAGLTPLRCPRPPCRQRFASAAALQEHLLTHDASPVDAAAADETSANAGAAKLRPYHCQHCGKDFTTASSLSVHLRIHTGERPFQCPQCGKCFRQIPHLRDHERLHSGERPFVCSLCGRSFVLAARLAEHARTHSGEKPYSCPLCPRTFRSLSNLGKHRKTHARAPAGSTLARQLGTGSRVVGPQGEAHALILPAMGEGQAAVHTILLLHSQPGSPPAFTTLPLGESSSSSPSPSLSSSTPSPSTPLVLLHPSVALGDGHHGQLGPVVSHAMEVIVTETGE</sequence>
<keyword evidence="8" id="KW-0238">DNA-binding</keyword>
<dbReference type="FunFam" id="3.30.160.60:FF:000690">
    <property type="entry name" value="Zinc finger protein 354C"/>
    <property type="match status" value="1"/>
</dbReference>
<feature type="compositionally biased region" description="Low complexity" evidence="12">
    <location>
        <begin position="112"/>
        <end position="125"/>
    </location>
</feature>
<dbReference type="PANTHER" id="PTHR24384:SF242">
    <property type="entry name" value="ZINC FINGER PROTEIN 628"/>
    <property type="match status" value="1"/>
</dbReference>
<evidence type="ECO:0000259" key="13">
    <source>
        <dbReference type="PROSITE" id="PS50157"/>
    </source>
</evidence>
<feature type="region of interest" description="Disordered" evidence="12">
    <location>
        <begin position="807"/>
        <end position="831"/>
    </location>
</feature>
<dbReference type="Pfam" id="PF00096">
    <property type="entry name" value="zf-C2H2"/>
    <property type="match status" value="6"/>
</dbReference>
<organism evidence="14 15">
    <name type="scientific">Clupea harengus</name>
    <name type="common">Atlantic herring</name>
    <dbReference type="NCBI Taxonomy" id="7950"/>
    <lineage>
        <taxon>Eukaryota</taxon>
        <taxon>Metazoa</taxon>
        <taxon>Chordata</taxon>
        <taxon>Craniata</taxon>
        <taxon>Vertebrata</taxon>
        <taxon>Euteleostomi</taxon>
        <taxon>Actinopterygii</taxon>
        <taxon>Neopterygii</taxon>
        <taxon>Teleostei</taxon>
        <taxon>Clupei</taxon>
        <taxon>Clupeiformes</taxon>
        <taxon>Clupeoidei</taxon>
        <taxon>Clupeidae</taxon>
        <taxon>Clupea</taxon>
    </lineage>
</organism>
<keyword evidence="7" id="KW-0805">Transcription regulation</keyword>
<dbReference type="SMART" id="SM00355">
    <property type="entry name" value="ZnF_C2H2"/>
    <property type="match status" value="15"/>
</dbReference>
<evidence type="ECO:0000256" key="9">
    <source>
        <dbReference type="ARBA" id="ARBA00023163"/>
    </source>
</evidence>
<feature type="region of interest" description="Disordered" evidence="12">
    <location>
        <begin position="346"/>
        <end position="384"/>
    </location>
</feature>
<keyword evidence="4" id="KW-0677">Repeat</keyword>
<reference evidence="15" key="1">
    <citation type="submission" date="2025-08" db="UniProtKB">
        <authorList>
            <consortium name="RefSeq"/>
        </authorList>
    </citation>
    <scope>IDENTIFICATION</scope>
</reference>
<dbReference type="PANTHER" id="PTHR24384">
    <property type="entry name" value="FINGER PUTATIVE TRANSCRIPTION FACTOR FAMILY-RELATED"/>
    <property type="match status" value="1"/>
</dbReference>
<dbReference type="FunFam" id="3.30.160.60:FF:001370">
    <property type="entry name" value="Zinc finger protein"/>
    <property type="match status" value="1"/>
</dbReference>
<feature type="domain" description="C2H2-type" evidence="13">
    <location>
        <begin position="706"/>
        <end position="733"/>
    </location>
</feature>
<proteinExistence type="inferred from homology"/>
<dbReference type="GO" id="GO:0008270">
    <property type="term" value="F:zinc ion binding"/>
    <property type="evidence" value="ECO:0007669"/>
    <property type="project" value="UniProtKB-KW"/>
</dbReference>
<evidence type="ECO:0000256" key="5">
    <source>
        <dbReference type="ARBA" id="ARBA00022771"/>
    </source>
</evidence>
<dbReference type="SUPFAM" id="SSF57667">
    <property type="entry name" value="beta-beta-alpha zinc fingers"/>
    <property type="match status" value="7"/>
</dbReference>
<feature type="domain" description="C2H2-type" evidence="13">
    <location>
        <begin position="134"/>
        <end position="165"/>
    </location>
</feature>
<dbReference type="GeneID" id="105892070"/>
<dbReference type="InterPro" id="IPR036236">
    <property type="entry name" value="Znf_C2H2_sf"/>
</dbReference>
<dbReference type="InterPro" id="IPR013087">
    <property type="entry name" value="Znf_C2H2_type"/>
</dbReference>
<dbReference type="AlphaFoldDB" id="A0A6P3VJT8"/>
<evidence type="ECO:0000256" key="7">
    <source>
        <dbReference type="ARBA" id="ARBA00023015"/>
    </source>
</evidence>